<name>A0A4Q2SX16_9HYPH</name>
<evidence type="ECO:0000313" key="2">
    <source>
        <dbReference type="EMBL" id="RYC10153.1"/>
    </source>
</evidence>
<feature type="compositionally biased region" description="Low complexity" evidence="1">
    <location>
        <begin position="108"/>
        <end position="127"/>
    </location>
</feature>
<dbReference type="OrthoDB" id="8404818at2"/>
<protein>
    <submittedName>
        <fullName evidence="2">Uncharacterized protein</fullName>
    </submittedName>
</protein>
<dbReference type="Proteomes" id="UP000291088">
    <property type="component" value="Unassembled WGS sequence"/>
</dbReference>
<feature type="region of interest" description="Disordered" evidence="1">
    <location>
        <begin position="108"/>
        <end position="148"/>
    </location>
</feature>
<gene>
    <name evidence="2" type="ORF">EUU22_18990</name>
</gene>
<organism evidence="2 3">
    <name type="scientific">Ciceribacter ferrooxidans</name>
    <dbReference type="NCBI Taxonomy" id="2509717"/>
    <lineage>
        <taxon>Bacteria</taxon>
        <taxon>Pseudomonadati</taxon>
        <taxon>Pseudomonadota</taxon>
        <taxon>Alphaproteobacteria</taxon>
        <taxon>Hyphomicrobiales</taxon>
        <taxon>Rhizobiaceae</taxon>
        <taxon>Ciceribacter</taxon>
    </lineage>
</organism>
<accession>A0A4Q2SX16</accession>
<comment type="caution">
    <text evidence="2">The sequence shown here is derived from an EMBL/GenBank/DDBJ whole genome shotgun (WGS) entry which is preliminary data.</text>
</comment>
<dbReference type="RefSeq" id="WP_129333546.1">
    <property type="nucleotide sequence ID" value="NZ_SDVB01000253.1"/>
</dbReference>
<keyword evidence="3" id="KW-1185">Reference proteome</keyword>
<dbReference type="AlphaFoldDB" id="A0A4Q2SX16"/>
<evidence type="ECO:0000256" key="1">
    <source>
        <dbReference type="SAM" id="MobiDB-lite"/>
    </source>
</evidence>
<proteinExistence type="predicted"/>
<dbReference type="EMBL" id="SDVB01000253">
    <property type="protein sequence ID" value="RYC10153.1"/>
    <property type="molecule type" value="Genomic_DNA"/>
</dbReference>
<reference evidence="2 3" key="1">
    <citation type="submission" date="2019-01" db="EMBL/GenBank/DDBJ databases">
        <authorList>
            <person name="Deng T."/>
        </authorList>
    </citation>
    <scope>NUCLEOTIDE SEQUENCE [LARGE SCALE GENOMIC DNA]</scope>
    <source>
        <strain evidence="2 3">F8825</strain>
    </source>
</reference>
<sequence>MTPDIRLYVVTDNPQLAAVELFAVDLPFIPAWVKMVTAHADLMAIPTGARVMPSWHGKRSLLEDLWTEERVTRRFRDGWDENRAEIAGWRARRHAHFLATCCDQSGAPVAQVSSRPAAPPAVAESASQTAGQTPEPGKTPAPRKTRWT</sequence>
<evidence type="ECO:0000313" key="3">
    <source>
        <dbReference type="Proteomes" id="UP000291088"/>
    </source>
</evidence>